<reference evidence="3" key="1">
    <citation type="submission" date="2020-06" db="EMBL/GenBank/DDBJ databases">
        <authorList>
            <consortium name="Plant Systems Biology data submission"/>
        </authorList>
    </citation>
    <scope>NUCLEOTIDE SEQUENCE</scope>
    <source>
        <strain evidence="3">D6</strain>
    </source>
</reference>
<dbReference type="AlphaFoldDB" id="A0A9N8ENC1"/>
<proteinExistence type="predicted"/>
<keyword evidence="4" id="KW-1185">Reference proteome</keyword>
<name>A0A9N8ENC1_9STRA</name>
<protein>
    <submittedName>
        <fullName evidence="3">Uncharacterized protein</fullName>
    </submittedName>
</protein>
<comment type="caution">
    <text evidence="3">The sequence shown here is derived from an EMBL/GenBank/DDBJ whole genome shotgun (WGS) entry which is preliminary data.</text>
</comment>
<evidence type="ECO:0000256" key="2">
    <source>
        <dbReference type="SAM" id="Phobius"/>
    </source>
</evidence>
<feature type="transmembrane region" description="Helical" evidence="2">
    <location>
        <begin position="63"/>
        <end position="87"/>
    </location>
</feature>
<keyword evidence="2" id="KW-0472">Membrane</keyword>
<dbReference type="Proteomes" id="UP001153069">
    <property type="component" value="Unassembled WGS sequence"/>
</dbReference>
<evidence type="ECO:0000313" key="3">
    <source>
        <dbReference type="EMBL" id="CAB9522194.1"/>
    </source>
</evidence>
<feature type="region of interest" description="Disordered" evidence="1">
    <location>
        <begin position="24"/>
        <end position="43"/>
    </location>
</feature>
<keyword evidence="2" id="KW-1133">Transmembrane helix</keyword>
<evidence type="ECO:0000256" key="1">
    <source>
        <dbReference type="SAM" id="MobiDB-lite"/>
    </source>
</evidence>
<organism evidence="3 4">
    <name type="scientific">Seminavis robusta</name>
    <dbReference type="NCBI Taxonomy" id="568900"/>
    <lineage>
        <taxon>Eukaryota</taxon>
        <taxon>Sar</taxon>
        <taxon>Stramenopiles</taxon>
        <taxon>Ochrophyta</taxon>
        <taxon>Bacillariophyta</taxon>
        <taxon>Bacillariophyceae</taxon>
        <taxon>Bacillariophycidae</taxon>
        <taxon>Naviculales</taxon>
        <taxon>Naviculaceae</taxon>
        <taxon>Seminavis</taxon>
    </lineage>
</organism>
<keyword evidence="2" id="KW-0812">Transmembrane</keyword>
<gene>
    <name evidence="3" type="ORF">SEMRO_1276_G258610.1</name>
</gene>
<dbReference type="EMBL" id="CAICTM010001274">
    <property type="protein sequence ID" value="CAB9522194.1"/>
    <property type="molecule type" value="Genomic_DNA"/>
</dbReference>
<sequence length="151" mass="16595">MNCFRPTIQRATLAAMRRAQSTAAAGPAQGVHNLSPQSAVPPHLRKNMDKGFKAHFLSDPSTYPIIVIMGCAITFMTGMGFHALAYYKDLRISPSSKHTELQTWGSEKVTPVVAVVGTRNPYYAVAFHEGLGVNHEEWLKQKAEADRAQKA</sequence>
<accession>A0A9N8ENC1</accession>
<evidence type="ECO:0000313" key="4">
    <source>
        <dbReference type="Proteomes" id="UP001153069"/>
    </source>
</evidence>
<dbReference type="OrthoDB" id="46610at2759"/>